<dbReference type="InterPro" id="IPR016163">
    <property type="entry name" value="Ald_DH_C"/>
</dbReference>
<evidence type="ECO:0000256" key="19">
    <source>
        <dbReference type="PIRSR" id="PIRSR000197-1"/>
    </source>
</evidence>
<evidence type="ECO:0000256" key="14">
    <source>
        <dbReference type="ARBA" id="ARBA00048142"/>
    </source>
</evidence>
<evidence type="ECO:0000256" key="8">
    <source>
        <dbReference type="ARBA" id="ARBA00023015"/>
    </source>
</evidence>
<dbReference type="PIRSF" id="PIRSF000197">
    <property type="entry name" value="Bifunct_PutA"/>
    <property type="match status" value="1"/>
</dbReference>
<name>A0A7W4PLM1_9PROT</name>
<comment type="function">
    <text evidence="18">Oxidizes proline to glutamate for use as a carbon and nitrogen source.</text>
</comment>
<accession>A0A7W4PLM1</accession>
<dbReference type="PANTHER" id="PTHR42862:SF1">
    <property type="entry name" value="DELTA-1-PYRROLINE-5-CARBOXYLATE DEHYDROGENASE 2, ISOFORM A-RELATED"/>
    <property type="match status" value="1"/>
</dbReference>
<dbReference type="Pfam" id="PF01619">
    <property type="entry name" value="Pro_dh"/>
    <property type="match status" value="1"/>
</dbReference>
<evidence type="ECO:0000259" key="23">
    <source>
        <dbReference type="Pfam" id="PF14850"/>
    </source>
</evidence>
<dbReference type="GO" id="GO:0004657">
    <property type="term" value="F:proline dehydrogenase activity"/>
    <property type="evidence" value="ECO:0007669"/>
    <property type="project" value="UniProtKB-UniRule"/>
</dbReference>
<dbReference type="GO" id="GO:0003700">
    <property type="term" value="F:DNA-binding transcription factor activity"/>
    <property type="evidence" value="ECO:0007669"/>
    <property type="project" value="InterPro"/>
</dbReference>
<dbReference type="PROSITE" id="PS00070">
    <property type="entry name" value="ALDEHYDE_DEHYDR_CYS"/>
    <property type="match status" value="1"/>
</dbReference>
<evidence type="ECO:0000259" key="22">
    <source>
        <dbReference type="Pfam" id="PF01619"/>
    </source>
</evidence>
<dbReference type="NCBIfam" id="TIGR01238">
    <property type="entry name" value="D1pyr5carbox3"/>
    <property type="match status" value="1"/>
</dbReference>
<dbReference type="InterPro" id="IPR024082">
    <property type="entry name" value="PRODH_PutA_dom_II"/>
</dbReference>
<keyword evidence="4 18" id="KW-0678">Repressor</keyword>
<keyword evidence="9 18" id="KW-0520">NAD</keyword>
<dbReference type="InterPro" id="IPR029041">
    <property type="entry name" value="FAD-linked_oxidoreductase-like"/>
</dbReference>
<comment type="cofactor">
    <cofactor evidence="1 18">
        <name>FAD</name>
        <dbReference type="ChEBI" id="CHEBI:57692"/>
    </cofactor>
</comment>
<keyword evidence="11 18" id="KW-0238">DNA-binding</keyword>
<keyword evidence="10 18" id="KW-0642">Proline metabolism</keyword>
<comment type="similarity">
    <text evidence="16 18">In the N-terminal section; belongs to the proline dehydrogenase family.</text>
</comment>
<dbReference type="FunFam" id="1.20.5.460:FF:000001">
    <property type="entry name" value="Bifunctional protein PutA"/>
    <property type="match status" value="1"/>
</dbReference>
<dbReference type="GO" id="GO:0009898">
    <property type="term" value="C:cytoplasmic side of plasma membrane"/>
    <property type="evidence" value="ECO:0007669"/>
    <property type="project" value="TreeGrafter"/>
</dbReference>
<dbReference type="EC" id="1.5.5.2" evidence="18"/>
<dbReference type="Pfam" id="PF14850">
    <property type="entry name" value="Pro_dh-DNA_bdg"/>
    <property type="match status" value="1"/>
</dbReference>
<evidence type="ECO:0000256" key="7">
    <source>
        <dbReference type="ARBA" id="ARBA00023002"/>
    </source>
</evidence>
<dbReference type="InterPro" id="IPR016162">
    <property type="entry name" value="Ald_DH_N"/>
</dbReference>
<reference evidence="25 26" key="1">
    <citation type="submission" date="2020-04" db="EMBL/GenBank/DDBJ databases">
        <title>Description of novel Gluconacetobacter.</title>
        <authorList>
            <person name="Sombolestani A."/>
        </authorList>
    </citation>
    <scope>NUCLEOTIDE SEQUENCE [LARGE SCALE GENOMIC DNA]</scope>
    <source>
        <strain evidence="25 26">LMG 27802</strain>
    </source>
</reference>
<protein>
    <recommendedName>
        <fullName evidence="18">Bifunctional protein PutA</fullName>
    </recommendedName>
    <domain>
        <recommendedName>
            <fullName evidence="18">Proline dehydrogenase</fullName>
            <ecNumber evidence="18">1.5.5.2</ecNumber>
        </recommendedName>
        <alternativeName>
            <fullName evidence="18">Proline oxidase</fullName>
        </alternativeName>
    </domain>
    <domain>
        <recommendedName>
            <fullName evidence="18">Delta-1-pyrroline-5-carboxylate dehydrogenase</fullName>
            <shortName evidence="18">P5C dehydrogenase</shortName>
            <ecNumber evidence="18">1.2.1.88</ecNumber>
        </recommendedName>
        <alternativeName>
            <fullName evidence="18">L-glutamate gamma-semialdehyde dehydrogenase</fullName>
        </alternativeName>
    </domain>
</protein>
<dbReference type="EMBL" id="JABEQM010000002">
    <property type="protein sequence ID" value="MBB2200784.1"/>
    <property type="molecule type" value="Genomic_DNA"/>
</dbReference>
<feature type="active site" evidence="19">
    <location>
        <position position="851"/>
    </location>
</feature>
<dbReference type="Gene3D" id="3.40.605.10">
    <property type="entry name" value="Aldehyde Dehydrogenase, Chain A, domain 1"/>
    <property type="match status" value="1"/>
</dbReference>
<dbReference type="Proteomes" id="UP000578030">
    <property type="component" value="Unassembled WGS sequence"/>
</dbReference>
<feature type="region of interest" description="Disordered" evidence="20">
    <location>
        <begin position="589"/>
        <end position="614"/>
    </location>
</feature>
<evidence type="ECO:0000259" key="24">
    <source>
        <dbReference type="Pfam" id="PF18327"/>
    </source>
</evidence>
<dbReference type="FunFam" id="3.40.309.10:FF:000005">
    <property type="entry name" value="1-pyrroline-5-carboxylate dehydrogenase 1"/>
    <property type="match status" value="1"/>
</dbReference>
<evidence type="ECO:0000256" key="3">
    <source>
        <dbReference type="ARBA" id="ARBA00004786"/>
    </source>
</evidence>
<feature type="domain" description="Proline dehydrogenase PutA" evidence="23">
    <location>
        <begin position="84"/>
        <end position="195"/>
    </location>
</feature>
<dbReference type="InterPro" id="IPR041349">
    <property type="entry name" value="PRODH"/>
</dbReference>
<comment type="pathway">
    <text evidence="3 18">Amino-acid degradation; L-proline degradation into L-glutamate; L-glutamate from L-proline: step 2/2.</text>
</comment>
<dbReference type="RefSeq" id="WP_182954826.1">
    <property type="nucleotide sequence ID" value="NZ_JABEQM010000002.1"/>
</dbReference>
<keyword evidence="26" id="KW-1185">Reference proteome</keyword>
<dbReference type="Gene3D" id="1.20.5.460">
    <property type="entry name" value="Single helix bin"/>
    <property type="match status" value="1"/>
</dbReference>
<dbReference type="Pfam" id="PF00171">
    <property type="entry name" value="Aldedh"/>
    <property type="match status" value="1"/>
</dbReference>
<evidence type="ECO:0000256" key="10">
    <source>
        <dbReference type="ARBA" id="ARBA00023062"/>
    </source>
</evidence>
<keyword evidence="5 18" id="KW-0285">Flavoprotein</keyword>
<evidence type="ECO:0000256" key="16">
    <source>
        <dbReference type="ARBA" id="ARBA00060889"/>
    </source>
</evidence>
<feature type="active site" evidence="19">
    <location>
        <position position="817"/>
    </location>
</feature>
<dbReference type="AlphaFoldDB" id="A0A7W4PLM1"/>
<dbReference type="Gene3D" id="1.20.5.550">
    <property type="entry name" value="Single Helix bin"/>
    <property type="match status" value="1"/>
</dbReference>
<dbReference type="InterPro" id="IPR002872">
    <property type="entry name" value="Proline_DH_dom"/>
</dbReference>
<evidence type="ECO:0000256" key="13">
    <source>
        <dbReference type="ARBA" id="ARBA00023268"/>
    </source>
</evidence>
<evidence type="ECO:0000259" key="21">
    <source>
        <dbReference type="Pfam" id="PF00171"/>
    </source>
</evidence>
<evidence type="ECO:0000256" key="18">
    <source>
        <dbReference type="PIRNR" id="PIRNR000197"/>
    </source>
</evidence>
<evidence type="ECO:0000313" key="26">
    <source>
        <dbReference type="Proteomes" id="UP000578030"/>
    </source>
</evidence>
<dbReference type="GO" id="GO:0003677">
    <property type="term" value="F:DNA binding"/>
    <property type="evidence" value="ECO:0007669"/>
    <property type="project" value="UniProtKB-KW"/>
</dbReference>
<keyword evidence="8 18" id="KW-0805">Transcription regulation</keyword>
<feature type="domain" description="Proline dehydrogenase" evidence="22">
    <location>
        <begin position="204"/>
        <end position="503"/>
    </location>
</feature>
<evidence type="ECO:0000256" key="1">
    <source>
        <dbReference type="ARBA" id="ARBA00001974"/>
    </source>
</evidence>
<keyword evidence="6 18" id="KW-0274">FAD</keyword>
<evidence type="ECO:0000256" key="15">
    <source>
        <dbReference type="ARBA" id="ARBA00048779"/>
    </source>
</evidence>
<dbReference type="SUPFAM" id="SSF53720">
    <property type="entry name" value="ALDH-like"/>
    <property type="match status" value="1"/>
</dbReference>
<evidence type="ECO:0000256" key="9">
    <source>
        <dbReference type="ARBA" id="ARBA00023027"/>
    </source>
</evidence>
<evidence type="ECO:0000256" key="4">
    <source>
        <dbReference type="ARBA" id="ARBA00022491"/>
    </source>
</evidence>
<feature type="domain" description="Proline utilization A proline dehydrogenase N-terminal" evidence="24">
    <location>
        <begin position="32"/>
        <end position="76"/>
    </location>
</feature>
<evidence type="ECO:0000256" key="20">
    <source>
        <dbReference type="SAM" id="MobiDB-lite"/>
    </source>
</evidence>
<evidence type="ECO:0000256" key="5">
    <source>
        <dbReference type="ARBA" id="ARBA00022630"/>
    </source>
</evidence>
<dbReference type="Pfam" id="PF18327">
    <property type="entry name" value="PRODH"/>
    <property type="match status" value="1"/>
</dbReference>
<dbReference type="InterPro" id="IPR024090">
    <property type="entry name" value="PRODH_PutA_dom_I"/>
</dbReference>
<comment type="pathway">
    <text evidence="2 18">Amino-acid degradation; L-proline degradation into L-glutamate; L-glutamate from L-proline: step 1/2.</text>
</comment>
<dbReference type="InterPro" id="IPR024089">
    <property type="entry name" value="PRODH_PutA_dom_I/II"/>
</dbReference>
<proteinExistence type="inferred from homology"/>
<keyword evidence="13" id="KW-0511">Multifunctional enzyme</keyword>
<dbReference type="Gene3D" id="3.40.309.10">
    <property type="entry name" value="Aldehyde Dehydrogenase, Chain A, domain 2"/>
    <property type="match status" value="1"/>
</dbReference>
<comment type="similarity">
    <text evidence="17 18">In the C-terminal section; belongs to the aldehyde dehydrogenase family.</text>
</comment>
<dbReference type="GO" id="GO:0010133">
    <property type="term" value="P:L-proline catabolic process to L-glutamate"/>
    <property type="evidence" value="ECO:0007669"/>
    <property type="project" value="UniProtKB-UniRule"/>
</dbReference>
<dbReference type="PANTHER" id="PTHR42862">
    <property type="entry name" value="DELTA-1-PYRROLINE-5-CARBOXYLATE DEHYDROGENASE 1, ISOFORM A-RELATED"/>
    <property type="match status" value="1"/>
</dbReference>
<dbReference type="FunFam" id="3.20.20.220:FF:000004">
    <property type="entry name" value="Bifunctional protein PutA"/>
    <property type="match status" value="1"/>
</dbReference>
<gene>
    <name evidence="25" type="primary">putA</name>
    <name evidence="25" type="ORF">HLH28_04195</name>
</gene>
<evidence type="ECO:0000256" key="6">
    <source>
        <dbReference type="ARBA" id="ARBA00022827"/>
    </source>
</evidence>
<dbReference type="GO" id="GO:0003842">
    <property type="term" value="F:L-glutamate gamma-semialdehyde dehydrogenase activity"/>
    <property type="evidence" value="ECO:0007669"/>
    <property type="project" value="UniProtKB-UniRule"/>
</dbReference>
<sequence length="1237" mass="129613">MTPSPTLPPTAAPGAVPTSALAGALPARDGQRARIAAALRRAEPACIAALIDDATLSPAQEAQADATARRLTQALRSGRRPGGVEALVQEFSLSSREGVALMCLAEALLRIPDMATRDALIRDRIGTGDWLAHVGRGRPLFVNAAAWGLVVTGRLVGPERQHGLAGALMRLVARGGEPLIRRGVDVAMRMMGEQFVCGETIDAALETSRARHDKGFRYSFDMLGEAALTEADAVRYFRDYETAIHAIGRAAQGGRDVYDRNGLSIKLSAIHPRYARAQRERVMEELLPLLVRLARLARRYDIGLNIDAEESERLDLSLDLLEGLCLHPDLAGWNGIGFVVQAYGKRAPAVLDWIIGLGRRSGHRVMVRLVKGAYWDSEIKKAQVEGMADFPVFTRKCHTDISYVACARKLLAAPDAVFPQFATHNARTLASIHALAGAEFTHGQYEFQCLHGMGEGLYDAVVGPRNMDRPCRIYAPVGSHETLLAYLVRRLLENGANSSFVNQIGDESVPVETLVADPVRTARALAAAEGVAVGAPHPAIALPGALFGRERSNSAGLDLADEPSLHALAQGMEDGPRTWEAAPMLGDGVPSDAPMRDVPNPARPDDRPGTARFATPDDAARAVGLAEGALADWSARPPAERAACLDRAAGALEERQAELIGLIVREAGKSYPNAVAEIREAVDFLRYYAATIRRDFDNATHVPLGPVVCISPWNFPLAIFLGQVSAALAAGNVVLAKPAEETPLIAACAVRILHAAGVPPGALQFLPGAGDVGAALVADPRIGAVMFTGSTEVARLIARQLAGRVGAGGQPVPLVAETGGQNAMIVDSSALAEQVVADVIASAFDSAGQRCSALRILCVQDDCAEHVLAMLRGAMAELRVGDPAQLRTDIGPVITSEARDGIAAHIARMRANGARVWAPATPHAVPGGHFLPPTLIEIDSIAEIGREVFGPVLHVLRWRRAELDALIAAIDATGYGLTFGLHTRIAETVDHVTSRIAAGNLYVNRNTIGAVVGVQPFGGRGLSGTGPKAGGPLTLRRLLSACPAFVPPPSAGTDGARAGALPEAAREWQAWSAGGNLPDGVTGPALHGLSVAMPGPVGETNIWSLAPRGTVLCLARTEAGARRATGMALAAGNGVALLAEDAATGWIADLSPALRSRVRRIAGVDKVAAMGPAVVLAEPGAPELDAVLAALGAGDGPVVPVHLLTATGPLPEWLLEERLVSTNTTAAGGNASLMAIG</sequence>
<dbReference type="InterPro" id="IPR015590">
    <property type="entry name" value="Aldehyde_DH_dom"/>
</dbReference>
<dbReference type="UniPathway" id="UPA00261">
    <property type="reaction ID" value="UER00373"/>
</dbReference>
<keyword evidence="7 18" id="KW-0560">Oxidoreductase</keyword>
<dbReference type="EC" id="1.2.1.88" evidence="18"/>
<organism evidence="25 26">
    <name type="scientific">Gluconacetobacter tumulisoli</name>
    <dbReference type="NCBI Taxonomy" id="1286189"/>
    <lineage>
        <taxon>Bacteria</taxon>
        <taxon>Pseudomonadati</taxon>
        <taxon>Pseudomonadota</taxon>
        <taxon>Alphaproteobacteria</taxon>
        <taxon>Acetobacterales</taxon>
        <taxon>Acetobacteraceae</taxon>
        <taxon>Gluconacetobacter</taxon>
    </lineage>
</organism>
<dbReference type="InterPro" id="IPR005933">
    <property type="entry name" value="PutA_C"/>
</dbReference>
<evidence type="ECO:0000256" key="17">
    <source>
        <dbReference type="ARBA" id="ARBA00060911"/>
    </source>
</evidence>
<evidence type="ECO:0000313" key="25">
    <source>
        <dbReference type="EMBL" id="MBB2200784.1"/>
    </source>
</evidence>
<dbReference type="InterPro" id="IPR025703">
    <property type="entry name" value="Bifunct_PutA"/>
</dbReference>
<dbReference type="SUPFAM" id="SSF81935">
    <property type="entry name" value="N-terminal domain of bifunctional PutA protein"/>
    <property type="match status" value="1"/>
</dbReference>
<dbReference type="InterPro" id="IPR016160">
    <property type="entry name" value="Ald_DH_CS_CYS"/>
</dbReference>
<dbReference type="Gene3D" id="3.20.20.220">
    <property type="match status" value="1"/>
</dbReference>
<comment type="catalytic activity">
    <reaction evidence="15 18">
        <text>L-proline + a quinone = (S)-1-pyrroline-5-carboxylate + a quinol + H(+)</text>
        <dbReference type="Rhea" id="RHEA:23784"/>
        <dbReference type="ChEBI" id="CHEBI:15378"/>
        <dbReference type="ChEBI" id="CHEBI:17388"/>
        <dbReference type="ChEBI" id="CHEBI:24646"/>
        <dbReference type="ChEBI" id="CHEBI:60039"/>
        <dbReference type="ChEBI" id="CHEBI:132124"/>
        <dbReference type="EC" id="1.5.5.2"/>
    </reaction>
</comment>
<evidence type="ECO:0000256" key="12">
    <source>
        <dbReference type="ARBA" id="ARBA00023163"/>
    </source>
</evidence>
<evidence type="ECO:0000256" key="2">
    <source>
        <dbReference type="ARBA" id="ARBA00004739"/>
    </source>
</evidence>
<comment type="catalytic activity">
    <reaction evidence="14 18">
        <text>L-glutamate 5-semialdehyde + NAD(+) + H2O = L-glutamate + NADH + 2 H(+)</text>
        <dbReference type="Rhea" id="RHEA:30235"/>
        <dbReference type="ChEBI" id="CHEBI:15377"/>
        <dbReference type="ChEBI" id="CHEBI:15378"/>
        <dbReference type="ChEBI" id="CHEBI:29985"/>
        <dbReference type="ChEBI" id="CHEBI:57540"/>
        <dbReference type="ChEBI" id="CHEBI:57945"/>
        <dbReference type="ChEBI" id="CHEBI:58066"/>
        <dbReference type="EC" id="1.2.1.88"/>
    </reaction>
</comment>
<dbReference type="InterPro" id="IPR016161">
    <property type="entry name" value="Ald_DH/histidinol_DH"/>
</dbReference>
<dbReference type="NCBIfam" id="NF008869">
    <property type="entry name" value="PRK11904.1"/>
    <property type="match status" value="1"/>
</dbReference>
<dbReference type="SUPFAM" id="SSF51730">
    <property type="entry name" value="FAD-linked oxidoreductase"/>
    <property type="match status" value="1"/>
</dbReference>
<comment type="caution">
    <text evidence="25">The sequence shown here is derived from an EMBL/GenBank/DDBJ whole genome shotgun (WGS) entry which is preliminary data.</text>
</comment>
<dbReference type="CDD" id="cd07125">
    <property type="entry name" value="ALDH_PutA-P5CDH"/>
    <property type="match status" value="1"/>
</dbReference>
<dbReference type="InterPro" id="IPR050485">
    <property type="entry name" value="Proline_metab_enzyme"/>
</dbReference>
<keyword evidence="12 18" id="KW-0804">Transcription</keyword>
<feature type="domain" description="Aldehyde dehydrogenase" evidence="21">
    <location>
        <begin position="596"/>
        <end position="1035"/>
    </location>
</feature>
<evidence type="ECO:0000256" key="11">
    <source>
        <dbReference type="ARBA" id="ARBA00023125"/>
    </source>
</evidence>